<dbReference type="CDD" id="cd03316">
    <property type="entry name" value="MR_like"/>
    <property type="match status" value="1"/>
</dbReference>
<organism evidence="3 4">
    <name type="scientific">Flavivirga algicola</name>
    <dbReference type="NCBI Taxonomy" id="2729136"/>
    <lineage>
        <taxon>Bacteria</taxon>
        <taxon>Pseudomonadati</taxon>
        <taxon>Bacteroidota</taxon>
        <taxon>Flavobacteriia</taxon>
        <taxon>Flavobacteriales</taxon>
        <taxon>Flavobacteriaceae</taxon>
        <taxon>Flavivirga</taxon>
    </lineage>
</organism>
<comment type="caution">
    <text evidence="3">The sequence shown here is derived from an EMBL/GenBank/DDBJ whole genome shotgun (WGS) entry which is preliminary data.</text>
</comment>
<dbReference type="InterPro" id="IPR018110">
    <property type="entry name" value="Mandel_Rmase/mucon_lact_enz_CS"/>
</dbReference>
<gene>
    <name evidence="3" type="ORF">HHX25_04875</name>
</gene>
<reference evidence="3 4" key="1">
    <citation type="submission" date="2020-04" db="EMBL/GenBank/DDBJ databases">
        <title>A Flavivirga sp. nov.</title>
        <authorList>
            <person name="Sun X."/>
        </authorList>
    </citation>
    <scope>NUCLEOTIDE SEQUENCE [LARGE SCALE GENOMIC DNA]</scope>
    <source>
        <strain evidence="3 4">Y03</strain>
    </source>
</reference>
<dbReference type="SFLD" id="SFLDS00001">
    <property type="entry name" value="Enolase"/>
    <property type="match status" value="1"/>
</dbReference>
<dbReference type="InterPro" id="IPR013342">
    <property type="entry name" value="Mandelate_racemase_C"/>
</dbReference>
<sequence>MSKIISVESFVLTIPRDQPYLGDTKKGEEANEKGYFVRQGNKTVYATVDRTVLVRIITDSGITGWGETYGLIAPEATMALINDFMADFVKGKDPFDVSVIYEDIYNMMRFRDYSGGYYHDALAAIDIALWDIVGKITGLPISKLLGGRRRTEIPAYVSGLPKPTLEERTELAVSWQDKGFNSFKFATPQAGEDLNLEMETLRNALGSSTKIACDMHWNQTSAEAISKIKEMEPYKLWFAEAPVTTEDVKGLAHVARAVQTPIAAGEEWRTVYDAQKRINAEAVHIVQPEMGHVGITQFMRIGLAAQSQNLSIIPHATIGSGIFLAASLQASSALEGIKSHEYQHTIFDRNQHLITEGIEVKEGVYRITDKPGLGVEPTDYTISLLKK</sequence>
<name>A0ABX1RUG7_9FLAO</name>
<dbReference type="SUPFAM" id="SSF51604">
    <property type="entry name" value="Enolase C-terminal domain-like"/>
    <property type="match status" value="1"/>
</dbReference>
<keyword evidence="4" id="KW-1185">Reference proteome</keyword>
<dbReference type="InterPro" id="IPR029017">
    <property type="entry name" value="Enolase-like_N"/>
</dbReference>
<dbReference type="EMBL" id="JABBHF010000002">
    <property type="protein sequence ID" value="NMH86826.1"/>
    <property type="molecule type" value="Genomic_DNA"/>
</dbReference>
<dbReference type="PANTHER" id="PTHR48080">
    <property type="entry name" value="D-GALACTONATE DEHYDRATASE-RELATED"/>
    <property type="match status" value="1"/>
</dbReference>
<dbReference type="InterPro" id="IPR013341">
    <property type="entry name" value="Mandelate_racemase_N_dom"/>
</dbReference>
<dbReference type="InterPro" id="IPR034593">
    <property type="entry name" value="DgoD-like"/>
</dbReference>
<protein>
    <submittedName>
        <fullName evidence="3">Mandelate racemase/muconate lactonizing enzyme family protein</fullName>
    </submittedName>
</protein>
<dbReference type="Pfam" id="PF02746">
    <property type="entry name" value="MR_MLE_N"/>
    <property type="match status" value="1"/>
</dbReference>
<evidence type="ECO:0000313" key="4">
    <source>
        <dbReference type="Proteomes" id="UP000746690"/>
    </source>
</evidence>
<dbReference type="PANTHER" id="PTHR48080:SF2">
    <property type="entry name" value="D-GALACTONATE DEHYDRATASE"/>
    <property type="match status" value="1"/>
</dbReference>
<dbReference type="RefSeq" id="WP_169670734.1">
    <property type="nucleotide sequence ID" value="NZ_JABBHF010000002.1"/>
</dbReference>
<keyword evidence="1" id="KW-0456">Lyase</keyword>
<dbReference type="PROSITE" id="PS00908">
    <property type="entry name" value="MR_MLE_1"/>
    <property type="match status" value="1"/>
</dbReference>
<dbReference type="Gene3D" id="3.20.20.120">
    <property type="entry name" value="Enolase-like C-terminal domain"/>
    <property type="match status" value="1"/>
</dbReference>
<dbReference type="InterPro" id="IPR029065">
    <property type="entry name" value="Enolase_C-like"/>
</dbReference>
<dbReference type="Gene3D" id="3.30.390.10">
    <property type="entry name" value="Enolase-like, N-terminal domain"/>
    <property type="match status" value="1"/>
</dbReference>
<dbReference type="Pfam" id="PF13378">
    <property type="entry name" value="MR_MLE_C"/>
    <property type="match status" value="1"/>
</dbReference>
<dbReference type="SMART" id="SM00922">
    <property type="entry name" value="MR_MLE"/>
    <property type="match status" value="1"/>
</dbReference>
<dbReference type="Proteomes" id="UP000746690">
    <property type="component" value="Unassembled WGS sequence"/>
</dbReference>
<feature type="domain" description="Mandelate racemase/muconate lactonizing enzyme C-terminal" evidence="2">
    <location>
        <begin position="165"/>
        <end position="261"/>
    </location>
</feature>
<dbReference type="SUPFAM" id="SSF54826">
    <property type="entry name" value="Enolase N-terminal domain-like"/>
    <property type="match status" value="1"/>
</dbReference>
<proteinExistence type="predicted"/>
<evidence type="ECO:0000259" key="2">
    <source>
        <dbReference type="SMART" id="SM00922"/>
    </source>
</evidence>
<evidence type="ECO:0000256" key="1">
    <source>
        <dbReference type="ARBA" id="ARBA00023239"/>
    </source>
</evidence>
<evidence type="ECO:0000313" key="3">
    <source>
        <dbReference type="EMBL" id="NMH86826.1"/>
    </source>
</evidence>
<accession>A0ABX1RUG7</accession>
<dbReference type="InterPro" id="IPR036849">
    <property type="entry name" value="Enolase-like_C_sf"/>
</dbReference>